<dbReference type="NCBIfam" id="TIGR02244">
    <property type="entry name" value="HAD-IG-Ncltidse"/>
    <property type="match status" value="1"/>
</dbReference>
<dbReference type="Proteomes" id="UP001228113">
    <property type="component" value="Chromosome"/>
</dbReference>
<dbReference type="KEGG" id="msea:METESE_35640"/>
<evidence type="ECO:0000256" key="3">
    <source>
        <dbReference type="ARBA" id="ARBA00022801"/>
    </source>
</evidence>
<evidence type="ECO:0000313" key="6">
    <source>
        <dbReference type="Proteomes" id="UP001228113"/>
    </source>
</evidence>
<name>A0AA48KDV5_9BACT</name>
<keyword evidence="3" id="KW-0378">Hydrolase</keyword>
<evidence type="ECO:0000256" key="4">
    <source>
        <dbReference type="ARBA" id="ARBA00022842"/>
    </source>
</evidence>
<dbReference type="EMBL" id="AP027081">
    <property type="protein sequence ID" value="BDU78606.1"/>
    <property type="molecule type" value="Genomic_DNA"/>
</dbReference>
<proteinExistence type="inferred from homology"/>
<reference evidence="5" key="1">
    <citation type="journal article" date="2023" name="Int. J. Syst. Evol. Microbiol.">
        <title>Mesoterricola silvestris gen. nov., sp. nov., Mesoterricola sediminis sp. nov., Geothrix oryzae sp. nov., Geothrix edaphica sp. nov., Geothrix rubra sp. nov., and Geothrix limicola sp. nov., six novel members of Acidobacteriota isolated from soils.</title>
        <authorList>
            <person name="Itoh H."/>
            <person name="Sugisawa Y."/>
            <person name="Mise K."/>
            <person name="Xu Z."/>
            <person name="Kuniyasu M."/>
            <person name="Ushijima N."/>
            <person name="Kawano K."/>
            <person name="Kobayashi E."/>
            <person name="Shiratori Y."/>
            <person name="Masuda Y."/>
            <person name="Senoo K."/>
        </authorList>
    </citation>
    <scope>NUCLEOTIDE SEQUENCE</scope>
    <source>
        <strain evidence="5">W786</strain>
    </source>
</reference>
<dbReference type="SUPFAM" id="SSF56784">
    <property type="entry name" value="HAD-like"/>
    <property type="match status" value="1"/>
</dbReference>
<dbReference type="InterPro" id="IPR008380">
    <property type="entry name" value="HAD-SF_hydro_IG_5-nucl"/>
</dbReference>
<organism evidence="5 6">
    <name type="scientific">Mesoterricola sediminis</name>
    <dbReference type="NCBI Taxonomy" id="2927980"/>
    <lineage>
        <taxon>Bacteria</taxon>
        <taxon>Pseudomonadati</taxon>
        <taxon>Acidobacteriota</taxon>
        <taxon>Holophagae</taxon>
        <taxon>Holophagales</taxon>
        <taxon>Holophagaceae</taxon>
        <taxon>Mesoterricola</taxon>
    </lineage>
</organism>
<dbReference type="GO" id="GO:0008253">
    <property type="term" value="F:5'-nucleotidase activity"/>
    <property type="evidence" value="ECO:0007669"/>
    <property type="project" value="TreeGrafter"/>
</dbReference>
<gene>
    <name evidence="5" type="ORF">METESE_35640</name>
</gene>
<keyword evidence="4" id="KW-0460">Magnesium</keyword>
<evidence type="ECO:0000313" key="5">
    <source>
        <dbReference type="EMBL" id="BDU78606.1"/>
    </source>
</evidence>
<dbReference type="Gene3D" id="3.40.50.1000">
    <property type="entry name" value="HAD superfamily/HAD-like"/>
    <property type="match status" value="1"/>
</dbReference>
<dbReference type="GO" id="GO:0046872">
    <property type="term" value="F:metal ion binding"/>
    <property type="evidence" value="ECO:0007669"/>
    <property type="project" value="UniProtKB-KW"/>
</dbReference>
<comment type="similarity">
    <text evidence="1">Belongs to the 5'(3')-deoxyribonucleotidase family.</text>
</comment>
<dbReference type="RefSeq" id="WP_243332679.1">
    <property type="nucleotide sequence ID" value="NZ_AP027081.1"/>
</dbReference>
<dbReference type="PANTHER" id="PTHR12103:SF15">
    <property type="entry name" value="CYTOSOLIC PURINE 5'-NUCLEOTIDASE"/>
    <property type="match status" value="1"/>
</dbReference>
<accession>A0AA48KDV5</accession>
<evidence type="ECO:0000256" key="2">
    <source>
        <dbReference type="ARBA" id="ARBA00022723"/>
    </source>
</evidence>
<dbReference type="PANTHER" id="PTHR12103">
    <property type="entry name" value="5'-NUCLEOTIDASE DOMAIN-CONTAINING"/>
    <property type="match status" value="1"/>
</dbReference>
<dbReference type="InterPro" id="IPR023214">
    <property type="entry name" value="HAD_sf"/>
</dbReference>
<protein>
    <submittedName>
        <fullName evidence="5">Haloacid dehalogenase</fullName>
    </submittedName>
</protein>
<evidence type="ECO:0000256" key="1">
    <source>
        <dbReference type="ARBA" id="ARBA00009589"/>
    </source>
</evidence>
<keyword evidence="2" id="KW-0479">Metal-binding</keyword>
<dbReference type="InterPro" id="IPR036412">
    <property type="entry name" value="HAD-like_sf"/>
</dbReference>
<dbReference type="AlphaFoldDB" id="A0AA48KDV5"/>
<sequence length="490" mass="55994">MKNLIPSFLPTPRPALQEGPTEIPHARRIFPLRNLHFRDVKAVGFDMDYTLSHYRSPEIEDLAYQHSVRLLVAEKGYPAWLLDTRFDPAFAIRGLVLDGGRGNLLKLNSERQVVRASHGTRPLTREEIDATYERRRLISRGGSYRSIDTLFEIPECHLYAVLVDAAEAGRLPGKDPLLLFQDVRWAIDSAHRLGVMKAEILGNLDLFIIRDPDLPAALDRWKRAGKKLFVVSNSEWSFTQGVLSYLLDGQDPGRPLWTDYFDLVVVSARKPVFFLETPEPEPLPGQTAAYRGGNALWMEELLDARGEEILYVGDHIYGDILRSKKNVSWHTMLLIPELTATLEQFEEQAHELQEFMRLEADRRKSELRAGFLDNLLKRNREHRHLLSGRLSPEAMHALDLEAVQLRSERDARLEAAARDSARIAQLDERLEATFNRPWGSIFRDGYDQTRFADQIQTYACAYTGRISNLYMVDPSTALYAPVPTLPHEQA</sequence>
<dbReference type="Pfam" id="PF05761">
    <property type="entry name" value="5_nucleotid"/>
    <property type="match status" value="1"/>
</dbReference>
<keyword evidence="6" id="KW-1185">Reference proteome</keyword>